<comment type="caution">
    <text evidence="1">The sequence shown here is derived from an EMBL/GenBank/DDBJ whole genome shotgun (WGS) entry which is preliminary data.</text>
</comment>
<name>A0A084IIQ8_SALHC</name>
<evidence type="ECO:0000313" key="1">
    <source>
        <dbReference type="EMBL" id="KEZ76592.1"/>
    </source>
</evidence>
<gene>
    <name evidence="1" type="ORF">C41B8_14290</name>
</gene>
<dbReference type="AlphaFoldDB" id="A0A084IIQ8"/>
<evidence type="ECO:0008006" key="3">
    <source>
        <dbReference type="Google" id="ProtNLM"/>
    </source>
</evidence>
<proteinExistence type="predicted"/>
<dbReference type="Proteomes" id="UP000028302">
    <property type="component" value="Unassembled WGS sequence"/>
</dbReference>
<protein>
    <recommendedName>
        <fullName evidence="3">Cytoplasmic protein</fullName>
    </recommendedName>
</protein>
<organism evidence="1 2">
    <name type="scientific">Salinisphaera hydrothermalis (strain C41B8)</name>
    <dbReference type="NCBI Taxonomy" id="1304275"/>
    <lineage>
        <taxon>Bacteria</taxon>
        <taxon>Pseudomonadati</taxon>
        <taxon>Pseudomonadota</taxon>
        <taxon>Gammaproteobacteria</taxon>
        <taxon>Salinisphaerales</taxon>
        <taxon>Salinisphaeraceae</taxon>
        <taxon>Salinisphaera</taxon>
    </lineage>
</organism>
<sequence length="109" mass="12314">MSGHRPVRRAARRGPADIGLPTLHRLHAMTTHHREQILRSRVLGCFVCLIRFDVNAIDTWWDPDDHGIGQTATCPYCGLDTVIGDAMGVELTDDLLSALEDYLFWRIES</sequence>
<reference evidence="1 2" key="1">
    <citation type="submission" date="2013-03" db="EMBL/GenBank/DDBJ databases">
        <title>Salinisphaera hydrothermalis C41B8 Genome Sequencing.</title>
        <authorList>
            <person name="Li C."/>
            <person name="Lai Q."/>
            <person name="Shao Z."/>
        </authorList>
    </citation>
    <scope>NUCLEOTIDE SEQUENCE [LARGE SCALE GENOMIC DNA]</scope>
    <source>
        <strain evidence="1 2">C41B8</strain>
    </source>
</reference>
<accession>A0A084IIQ8</accession>
<dbReference type="eggNOG" id="ENOG5032Y5V">
    <property type="taxonomic scope" value="Bacteria"/>
</dbReference>
<dbReference type="STRING" id="1304275.C41B8_14290"/>
<keyword evidence="2" id="KW-1185">Reference proteome</keyword>
<dbReference type="EMBL" id="APNK01000026">
    <property type="protein sequence ID" value="KEZ76592.1"/>
    <property type="molecule type" value="Genomic_DNA"/>
</dbReference>
<evidence type="ECO:0000313" key="2">
    <source>
        <dbReference type="Proteomes" id="UP000028302"/>
    </source>
</evidence>